<feature type="region of interest" description="Disordered" evidence="1">
    <location>
        <begin position="35"/>
        <end position="62"/>
    </location>
</feature>
<name>A0ABQ7DPH6_BRACR</name>
<feature type="region of interest" description="Disordered" evidence="1">
    <location>
        <begin position="104"/>
        <end position="152"/>
    </location>
</feature>
<protein>
    <submittedName>
        <fullName evidence="2">Uncharacterized protein</fullName>
    </submittedName>
</protein>
<keyword evidence="3" id="KW-1185">Reference proteome</keyword>
<proteinExistence type="predicted"/>
<evidence type="ECO:0000256" key="1">
    <source>
        <dbReference type="SAM" id="MobiDB-lite"/>
    </source>
</evidence>
<evidence type="ECO:0000313" key="2">
    <source>
        <dbReference type="EMBL" id="KAF3578936.1"/>
    </source>
</evidence>
<dbReference type="EMBL" id="QGKV02000649">
    <property type="protein sequence ID" value="KAF3578936.1"/>
    <property type="molecule type" value="Genomic_DNA"/>
</dbReference>
<dbReference type="Proteomes" id="UP000266723">
    <property type="component" value="Unassembled WGS sequence"/>
</dbReference>
<sequence length="152" mass="17421">MTFRRYLLGYFQWNGPWKHSERKEVSEYSDELWPSEYSEKPMPSEYSEEVYPSGYSEELRPSEYSEEGNCSFGYILLISSPSFARSASSLLPIPPLDPPSFAPTQLFGHLCPSTGPTLLDQHRFREDSPERSSGEKGEIAGEEGEEPERKKR</sequence>
<comment type="caution">
    <text evidence="2">The sequence shown here is derived from an EMBL/GenBank/DDBJ whole genome shotgun (WGS) entry which is preliminary data.</text>
</comment>
<organism evidence="2 3">
    <name type="scientific">Brassica cretica</name>
    <name type="common">Mustard</name>
    <dbReference type="NCBI Taxonomy" id="69181"/>
    <lineage>
        <taxon>Eukaryota</taxon>
        <taxon>Viridiplantae</taxon>
        <taxon>Streptophyta</taxon>
        <taxon>Embryophyta</taxon>
        <taxon>Tracheophyta</taxon>
        <taxon>Spermatophyta</taxon>
        <taxon>Magnoliopsida</taxon>
        <taxon>eudicotyledons</taxon>
        <taxon>Gunneridae</taxon>
        <taxon>Pentapetalae</taxon>
        <taxon>rosids</taxon>
        <taxon>malvids</taxon>
        <taxon>Brassicales</taxon>
        <taxon>Brassicaceae</taxon>
        <taxon>Brassiceae</taxon>
        <taxon>Brassica</taxon>
    </lineage>
</organism>
<accession>A0ABQ7DPH6</accession>
<gene>
    <name evidence="2" type="ORF">DY000_02029506</name>
</gene>
<feature type="compositionally biased region" description="Basic and acidic residues" evidence="1">
    <location>
        <begin position="120"/>
        <end position="139"/>
    </location>
</feature>
<evidence type="ECO:0000313" key="3">
    <source>
        <dbReference type="Proteomes" id="UP000266723"/>
    </source>
</evidence>
<reference evidence="2 3" key="1">
    <citation type="journal article" date="2020" name="BMC Genomics">
        <title>Intraspecific diversification of the crop wild relative Brassica cretica Lam. using demographic model selection.</title>
        <authorList>
            <person name="Kioukis A."/>
            <person name="Michalopoulou V.A."/>
            <person name="Briers L."/>
            <person name="Pirintsos S."/>
            <person name="Studholme D.J."/>
            <person name="Pavlidis P."/>
            <person name="Sarris P.F."/>
        </authorList>
    </citation>
    <scope>NUCLEOTIDE SEQUENCE [LARGE SCALE GENOMIC DNA]</scope>
    <source>
        <strain evidence="3">cv. PFS-1207/04</strain>
    </source>
</reference>